<dbReference type="AlphaFoldDB" id="A0A645FA31"/>
<sequence>MIHIDGEDQSSGAASHFLGFFFVRTVSGVFFHHGPECLDPFVAGADADPSERNGASEIGGVLGTDDGILIDDGETDFRVAGNGIELMASRRRMEVDAVIVIDIADRHTVGVAVIAVTGQDAVGASGKNSVGRLRGQELARSAHGSKHELPPRVNLFKC</sequence>
<gene>
    <name evidence="1" type="ORF">SDC9_157771</name>
</gene>
<name>A0A645FA31_9ZZZZ</name>
<organism evidence="1">
    <name type="scientific">bioreactor metagenome</name>
    <dbReference type="NCBI Taxonomy" id="1076179"/>
    <lineage>
        <taxon>unclassified sequences</taxon>
        <taxon>metagenomes</taxon>
        <taxon>ecological metagenomes</taxon>
    </lineage>
</organism>
<reference evidence="1" key="1">
    <citation type="submission" date="2019-08" db="EMBL/GenBank/DDBJ databases">
        <authorList>
            <person name="Kucharzyk K."/>
            <person name="Murdoch R.W."/>
            <person name="Higgins S."/>
            <person name="Loffler F."/>
        </authorList>
    </citation>
    <scope>NUCLEOTIDE SEQUENCE</scope>
</reference>
<proteinExistence type="predicted"/>
<comment type="caution">
    <text evidence="1">The sequence shown here is derived from an EMBL/GenBank/DDBJ whole genome shotgun (WGS) entry which is preliminary data.</text>
</comment>
<accession>A0A645FA31</accession>
<evidence type="ECO:0000313" key="1">
    <source>
        <dbReference type="EMBL" id="MPN10476.1"/>
    </source>
</evidence>
<protein>
    <submittedName>
        <fullName evidence="1">Uncharacterized protein</fullName>
    </submittedName>
</protein>
<dbReference type="EMBL" id="VSSQ01056637">
    <property type="protein sequence ID" value="MPN10476.1"/>
    <property type="molecule type" value="Genomic_DNA"/>
</dbReference>